<dbReference type="PANTHER" id="PTHR34145">
    <property type="entry name" value="OS02G0105600 PROTEIN"/>
    <property type="match status" value="1"/>
</dbReference>
<reference evidence="4" key="2">
    <citation type="submission" date="2025-08" db="UniProtKB">
        <authorList>
            <consortium name="RefSeq"/>
        </authorList>
    </citation>
    <scope>IDENTIFICATION</scope>
    <source>
        <tissue evidence="4">Leaf</tissue>
    </source>
</reference>
<dbReference type="InterPro" id="IPR055357">
    <property type="entry name" value="LRR_At1g61320_AtMIF1"/>
</dbReference>
<keyword evidence="1" id="KW-0812">Transmembrane</keyword>
<dbReference type="PANTHER" id="PTHR34145:SF28">
    <property type="entry name" value="F-BOX DOMAIN-CONTAINING PROTEIN"/>
    <property type="match status" value="1"/>
</dbReference>
<protein>
    <submittedName>
        <fullName evidence="4">Uncharacterized protein LOC104243562 isoform X1</fullName>
    </submittedName>
</protein>
<evidence type="ECO:0000259" key="2">
    <source>
        <dbReference type="Pfam" id="PF23622"/>
    </source>
</evidence>
<dbReference type="InterPro" id="IPR053772">
    <property type="entry name" value="At1g61320/At1g61330-like"/>
</dbReference>
<keyword evidence="1" id="KW-0472">Membrane</keyword>
<reference evidence="3" key="1">
    <citation type="journal article" date="2013" name="Genome Biol.">
        <title>Reference genomes and transcriptomes of Nicotiana sylvestris and Nicotiana tomentosiformis.</title>
        <authorList>
            <person name="Sierro N."/>
            <person name="Battey J.N."/>
            <person name="Ouadi S."/>
            <person name="Bovet L."/>
            <person name="Goepfert S."/>
            <person name="Bakaher N."/>
            <person name="Peitsch M.C."/>
            <person name="Ivanov N.V."/>
        </authorList>
    </citation>
    <scope>NUCLEOTIDE SEQUENCE [LARGE SCALE GENOMIC DNA]</scope>
</reference>
<accession>A0A1U7Y1R4</accession>
<keyword evidence="1" id="KW-1133">Transmembrane helix</keyword>
<evidence type="ECO:0000313" key="3">
    <source>
        <dbReference type="Proteomes" id="UP000189701"/>
    </source>
</evidence>
<dbReference type="Proteomes" id="UP000189701">
    <property type="component" value="Unplaced"/>
</dbReference>
<dbReference type="Pfam" id="PF23622">
    <property type="entry name" value="LRR_At1g61320_AtMIF1"/>
    <property type="match status" value="1"/>
</dbReference>
<keyword evidence="3" id="KW-1185">Reference proteome</keyword>
<feature type="transmembrane region" description="Helical" evidence="1">
    <location>
        <begin position="7"/>
        <end position="26"/>
    </location>
</feature>
<evidence type="ECO:0000313" key="4">
    <source>
        <dbReference type="RefSeq" id="XP_009797068.1"/>
    </source>
</evidence>
<dbReference type="RefSeq" id="XP_009797068.1">
    <property type="nucleotide sequence ID" value="XM_009798766.1"/>
</dbReference>
<name>A0A1U7Y1R4_NICSY</name>
<dbReference type="AlphaFoldDB" id="A0A1U7Y1R4"/>
<proteinExistence type="predicted"/>
<evidence type="ECO:0000256" key="1">
    <source>
        <dbReference type="SAM" id="Phobius"/>
    </source>
</evidence>
<gene>
    <name evidence="4" type="primary">LOC104243562</name>
</gene>
<feature type="transmembrane region" description="Helical" evidence="1">
    <location>
        <begin position="32"/>
        <end position="50"/>
    </location>
</feature>
<organism evidence="3 4">
    <name type="scientific">Nicotiana sylvestris</name>
    <name type="common">Wood tobacco</name>
    <name type="synonym">South American tobacco</name>
    <dbReference type="NCBI Taxonomy" id="4096"/>
    <lineage>
        <taxon>Eukaryota</taxon>
        <taxon>Viridiplantae</taxon>
        <taxon>Streptophyta</taxon>
        <taxon>Embryophyta</taxon>
        <taxon>Tracheophyta</taxon>
        <taxon>Spermatophyta</taxon>
        <taxon>Magnoliopsida</taxon>
        <taxon>eudicotyledons</taxon>
        <taxon>Gunneridae</taxon>
        <taxon>Pentapetalae</taxon>
        <taxon>asterids</taxon>
        <taxon>lamiids</taxon>
        <taxon>Solanales</taxon>
        <taxon>Solanaceae</taxon>
        <taxon>Nicotianoideae</taxon>
        <taxon>Nicotianeae</taxon>
        <taxon>Nicotiana</taxon>
    </lineage>
</organism>
<feature type="domain" description="At1g61320/AtMIF1 LRR" evidence="2">
    <location>
        <begin position="141"/>
        <end position="253"/>
    </location>
</feature>
<sequence>MLIVEFAIMKVHSFLCFTAIFFPFPVVRTNNFAVAYISGIALWMNYYGFLGKRPRSNVRRLIKKYLVPLCFAEVHGAKEDYFGQLPDDVLISILAHLTVIDSMPTLEFEPLGRFGIDSWDHSCCPYDQQKSLKEQLLQLYSGRKVANVEMTFCCGKKFFREFDQWMHSISRLGVERLRLSFDCGTDHPIYNSNPIRNPNKLFKFSLELLSQASSLKHLYLYHCIIQPSSGVRLNSLRTLTLNGVLLASGQLESVFPLV</sequence>